<keyword evidence="2" id="KW-1133">Transmembrane helix</keyword>
<evidence type="ECO:0000313" key="4">
    <source>
        <dbReference type="Proteomes" id="UP000011657"/>
    </source>
</evidence>
<accession>M0C7D6</accession>
<comment type="caution">
    <text evidence="3">The sequence shown here is derived from an EMBL/GenBank/DDBJ whole genome shotgun (WGS) entry which is preliminary data.</text>
</comment>
<dbReference type="OrthoDB" id="170888at2157"/>
<evidence type="ECO:0000256" key="1">
    <source>
        <dbReference type="SAM" id="MobiDB-lite"/>
    </source>
</evidence>
<feature type="region of interest" description="Disordered" evidence="1">
    <location>
        <begin position="18"/>
        <end position="57"/>
    </location>
</feature>
<feature type="compositionally biased region" description="Acidic residues" evidence="1">
    <location>
        <begin position="35"/>
        <end position="56"/>
    </location>
</feature>
<dbReference type="PATRIC" id="fig|1227488.3.peg.1829"/>
<organism evidence="3 4">
    <name type="scientific">Haloterrigena salina JCM 13891</name>
    <dbReference type="NCBI Taxonomy" id="1227488"/>
    <lineage>
        <taxon>Archaea</taxon>
        <taxon>Methanobacteriati</taxon>
        <taxon>Methanobacteriota</taxon>
        <taxon>Stenosarchaea group</taxon>
        <taxon>Halobacteria</taxon>
        <taxon>Halobacteriales</taxon>
        <taxon>Natrialbaceae</taxon>
        <taxon>Haloterrigena</taxon>
    </lineage>
</organism>
<dbReference type="Proteomes" id="UP000011657">
    <property type="component" value="Unassembled WGS sequence"/>
</dbReference>
<protein>
    <submittedName>
        <fullName evidence="3">Uncharacterized protein</fullName>
    </submittedName>
</protein>
<name>M0C7D6_9EURY</name>
<reference evidence="3 4" key="1">
    <citation type="journal article" date="2014" name="PLoS Genet.">
        <title>Phylogenetically driven sequencing of extremely halophilic archaea reveals strategies for static and dynamic osmo-response.</title>
        <authorList>
            <person name="Becker E.A."/>
            <person name="Seitzer P.M."/>
            <person name="Tritt A."/>
            <person name="Larsen D."/>
            <person name="Krusor M."/>
            <person name="Yao A.I."/>
            <person name="Wu D."/>
            <person name="Madern D."/>
            <person name="Eisen J.A."/>
            <person name="Darling A.E."/>
            <person name="Facciotti M.T."/>
        </authorList>
    </citation>
    <scope>NUCLEOTIDE SEQUENCE [LARGE SCALE GENOMIC DNA]</scope>
    <source>
        <strain evidence="3 4">JCM 13891</strain>
    </source>
</reference>
<proteinExistence type="predicted"/>
<keyword evidence="4" id="KW-1185">Reference proteome</keyword>
<evidence type="ECO:0000256" key="2">
    <source>
        <dbReference type="SAM" id="Phobius"/>
    </source>
</evidence>
<keyword evidence="2" id="KW-0472">Membrane</keyword>
<gene>
    <name evidence="3" type="ORF">C477_09284</name>
</gene>
<dbReference type="RefSeq" id="WP_008894161.1">
    <property type="nucleotide sequence ID" value="NZ_AOIS01000031.1"/>
</dbReference>
<dbReference type="AlphaFoldDB" id="M0C7D6"/>
<sequence length="100" mass="10389">MGDTKFTLVELHLDGDTQFGPGSIGSALPFGSSTESEETPEYETETDIDESADEESGGNKAIGAVIALVVLVAIAAAAKKFGGDDEDDLKAEEEPDVIVN</sequence>
<dbReference type="eggNOG" id="arCOG11390">
    <property type="taxonomic scope" value="Archaea"/>
</dbReference>
<keyword evidence="2" id="KW-0812">Transmembrane</keyword>
<feature type="transmembrane region" description="Helical" evidence="2">
    <location>
        <begin position="61"/>
        <end position="78"/>
    </location>
</feature>
<dbReference type="EMBL" id="AOIS01000031">
    <property type="protein sequence ID" value="ELZ19181.1"/>
    <property type="molecule type" value="Genomic_DNA"/>
</dbReference>
<evidence type="ECO:0000313" key="3">
    <source>
        <dbReference type="EMBL" id="ELZ19181.1"/>
    </source>
</evidence>